<dbReference type="PROSITE" id="PS00018">
    <property type="entry name" value="EF_HAND_1"/>
    <property type="match status" value="3"/>
</dbReference>
<feature type="domain" description="EF-hand" evidence="3">
    <location>
        <begin position="231"/>
        <end position="266"/>
    </location>
</feature>
<feature type="compositionally biased region" description="Basic and acidic residues" evidence="2">
    <location>
        <begin position="292"/>
        <end position="307"/>
    </location>
</feature>
<reference evidence="5" key="1">
    <citation type="submission" date="2016-05" db="EMBL/GenBank/DDBJ databases">
        <authorList>
            <person name="Naeem Raeece"/>
        </authorList>
    </citation>
    <scope>NUCLEOTIDE SEQUENCE [LARGE SCALE GENOMIC DNA]</scope>
</reference>
<dbReference type="Pfam" id="PF13202">
    <property type="entry name" value="EF-hand_5"/>
    <property type="match status" value="2"/>
</dbReference>
<dbReference type="GO" id="GO:0005509">
    <property type="term" value="F:calcium ion binding"/>
    <property type="evidence" value="ECO:0007669"/>
    <property type="project" value="InterPro"/>
</dbReference>
<evidence type="ECO:0000313" key="5">
    <source>
        <dbReference type="Proteomes" id="UP000078546"/>
    </source>
</evidence>
<dbReference type="AlphaFoldDB" id="A0A1A8VUS3"/>
<sequence>MKSSEFDYALLTLLPRNMQGLKKICGQVLGERWISNSARSHRKNVSILCAQRKDNYHSIHGGIHGVSVGTCCWDGPFCRARKHISGYWAECTKKKIHDSKINEWREQFSILKDYDDKDLLMWRDSFNKMDKDKDNFISHADLQKSDWSLEKYTLFQNYDMDKNNLIDFGEYIQAVIDIDTQYFKNFFQGFSKIDIELEFQKYAITEKENNKKVIPLTKLMQMLKDKEFTCVTERDSLQLFNAMDLDKDGSLDFEDFVGVFAQKGDVLCKWGEPSPCPCMRITVENVGSEKSDSVIKKNKEQENEGKIALHGSVSQ</sequence>
<accession>A0A1A8VUS3</accession>
<dbReference type="InterPro" id="IPR011992">
    <property type="entry name" value="EF-hand-dom_pair"/>
</dbReference>
<dbReference type="PROSITE" id="PS50222">
    <property type="entry name" value="EF_HAND_2"/>
    <property type="match status" value="2"/>
</dbReference>
<feature type="region of interest" description="Disordered" evidence="2">
    <location>
        <begin position="292"/>
        <end position="315"/>
    </location>
</feature>
<dbReference type="EMBL" id="FLQV01000141">
    <property type="protein sequence ID" value="SBS82573.1"/>
    <property type="molecule type" value="Genomic_DNA"/>
</dbReference>
<dbReference type="SUPFAM" id="SSF47473">
    <property type="entry name" value="EF-hand"/>
    <property type="match status" value="1"/>
</dbReference>
<dbReference type="InterPro" id="IPR002048">
    <property type="entry name" value="EF_hand_dom"/>
</dbReference>
<dbReference type="Gene3D" id="1.10.238.10">
    <property type="entry name" value="EF-hand"/>
    <property type="match status" value="2"/>
</dbReference>
<proteinExistence type="predicted"/>
<protein>
    <recommendedName>
        <fullName evidence="3">EF-hand domain-containing protein</fullName>
    </recommendedName>
</protein>
<keyword evidence="1" id="KW-0106">Calcium</keyword>
<name>A0A1A8VUS3_PLAOA</name>
<organism evidence="4 5">
    <name type="scientific">Plasmodium ovale curtisi</name>
    <dbReference type="NCBI Taxonomy" id="864141"/>
    <lineage>
        <taxon>Eukaryota</taxon>
        <taxon>Sar</taxon>
        <taxon>Alveolata</taxon>
        <taxon>Apicomplexa</taxon>
        <taxon>Aconoidasida</taxon>
        <taxon>Haemosporida</taxon>
        <taxon>Plasmodiidae</taxon>
        <taxon>Plasmodium</taxon>
        <taxon>Plasmodium (Plasmodium)</taxon>
    </lineage>
</organism>
<evidence type="ECO:0000259" key="3">
    <source>
        <dbReference type="PROSITE" id="PS50222"/>
    </source>
</evidence>
<feature type="domain" description="EF-hand" evidence="3">
    <location>
        <begin position="154"/>
        <end position="181"/>
    </location>
</feature>
<evidence type="ECO:0000256" key="1">
    <source>
        <dbReference type="ARBA" id="ARBA00022837"/>
    </source>
</evidence>
<gene>
    <name evidence="4" type="ORF">POVCU1_008010</name>
</gene>
<dbReference type="SMART" id="SM00054">
    <property type="entry name" value="EFh"/>
    <property type="match status" value="3"/>
</dbReference>
<dbReference type="Proteomes" id="UP000078546">
    <property type="component" value="Unassembled WGS sequence"/>
</dbReference>
<evidence type="ECO:0000256" key="2">
    <source>
        <dbReference type="SAM" id="MobiDB-lite"/>
    </source>
</evidence>
<evidence type="ECO:0000313" key="4">
    <source>
        <dbReference type="EMBL" id="SBS82573.1"/>
    </source>
</evidence>
<dbReference type="InterPro" id="IPR018247">
    <property type="entry name" value="EF_Hand_1_Ca_BS"/>
</dbReference>